<evidence type="ECO:0000256" key="10">
    <source>
        <dbReference type="PROSITE-ProRule" id="PRU00169"/>
    </source>
</evidence>
<dbReference type="PROSITE" id="PS50110">
    <property type="entry name" value="RESPONSE_REGULATORY"/>
    <property type="match status" value="1"/>
</dbReference>
<keyword evidence="3" id="KW-0963">Cytoplasm</keyword>
<accession>A0A4P6LYV5</accession>
<organism evidence="13 14">
    <name type="scientific">Blautia producta</name>
    <dbReference type="NCBI Taxonomy" id="33035"/>
    <lineage>
        <taxon>Bacteria</taxon>
        <taxon>Bacillati</taxon>
        <taxon>Bacillota</taxon>
        <taxon>Clostridia</taxon>
        <taxon>Lachnospirales</taxon>
        <taxon>Lachnospiraceae</taxon>
        <taxon>Blautia</taxon>
    </lineage>
</organism>
<dbReference type="Pfam" id="PF12833">
    <property type="entry name" value="HTH_18"/>
    <property type="match status" value="1"/>
</dbReference>
<comment type="function">
    <text evidence="9">May play the central regulatory role in sporulation. It may be an element of the effector pathway responsible for the activation of sporulation genes in response to nutritional stress. Spo0A may act in concert with spo0H (a sigma factor) to control the expression of some genes that are critical to the sporulation process.</text>
</comment>
<dbReference type="AlphaFoldDB" id="A0A4P6LYV5"/>
<dbReference type="PANTHER" id="PTHR42713">
    <property type="entry name" value="HISTIDINE KINASE-RELATED"/>
    <property type="match status" value="1"/>
</dbReference>
<dbReference type="InterPro" id="IPR001789">
    <property type="entry name" value="Sig_transdc_resp-reg_receiver"/>
</dbReference>
<dbReference type="InterPro" id="IPR018060">
    <property type="entry name" value="HTH_AraC"/>
</dbReference>
<dbReference type="InterPro" id="IPR011006">
    <property type="entry name" value="CheY-like_superfamily"/>
</dbReference>
<dbReference type="PROSITE" id="PS01124">
    <property type="entry name" value="HTH_ARAC_FAMILY_2"/>
    <property type="match status" value="1"/>
</dbReference>
<evidence type="ECO:0000256" key="6">
    <source>
        <dbReference type="ARBA" id="ARBA00023015"/>
    </source>
</evidence>
<dbReference type="PANTHER" id="PTHR42713:SF3">
    <property type="entry name" value="TRANSCRIPTIONAL REGULATORY PROTEIN HPTR"/>
    <property type="match status" value="1"/>
</dbReference>
<keyword evidence="7" id="KW-0238">DNA-binding</keyword>
<dbReference type="Gene3D" id="3.40.50.2300">
    <property type="match status" value="1"/>
</dbReference>
<keyword evidence="6" id="KW-0805">Transcription regulation</keyword>
<dbReference type="KEGG" id="bpro:PMF13cell1_02655"/>
<evidence type="ECO:0000256" key="2">
    <source>
        <dbReference type="ARBA" id="ARBA00018672"/>
    </source>
</evidence>
<evidence type="ECO:0000256" key="9">
    <source>
        <dbReference type="ARBA" id="ARBA00024867"/>
    </source>
</evidence>
<dbReference type="Pfam" id="PF00072">
    <property type="entry name" value="Response_reg"/>
    <property type="match status" value="1"/>
</dbReference>
<proteinExistence type="predicted"/>
<evidence type="ECO:0000313" key="13">
    <source>
        <dbReference type="EMBL" id="QBE97102.1"/>
    </source>
</evidence>
<dbReference type="GO" id="GO:0005737">
    <property type="term" value="C:cytoplasm"/>
    <property type="evidence" value="ECO:0007669"/>
    <property type="project" value="UniProtKB-SubCell"/>
</dbReference>
<dbReference type="InterPro" id="IPR051552">
    <property type="entry name" value="HptR"/>
</dbReference>
<dbReference type="SUPFAM" id="SSF46689">
    <property type="entry name" value="Homeodomain-like"/>
    <property type="match status" value="1"/>
</dbReference>
<dbReference type="InterPro" id="IPR009057">
    <property type="entry name" value="Homeodomain-like_sf"/>
</dbReference>
<evidence type="ECO:0000256" key="7">
    <source>
        <dbReference type="ARBA" id="ARBA00023125"/>
    </source>
</evidence>
<name>A0A4P6LYV5_9FIRM</name>
<evidence type="ECO:0000256" key="4">
    <source>
        <dbReference type="ARBA" id="ARBA00022553"/>
    </source>
</evidence>
<evidence type="ECO:0000313" key="14">
    <source>
        <dbReference type="Proteomes" id="UP000289794"/>
    </source>
</evidence>
<keyword evidence="4 10" id="KW-0597">Phosphoprotein</keyword>
<dbReference type="GO" id="GO:0003700">
    <property type="term" value="F:DNA-binding transcription factor activity"/>
    <property type="evidence" value="ECO:0007669"/>
    <property type="project" value="InterPro"/>
</dbReference>
<dbReference type="GO" id="GO:0043565">
    <property type="term" value="F:sequence-specific DNA binding"/>
    <property type="evidence" value="ECO:0007669"/>
    <property type="project" value="InterPro"/>
</dbReference>
<comment type="subcellular location">
    <subcellularLocation>
        <location evidence="1">Cytoplasm</location>
    </subcellularLocation>
</comment>
<evidence type="ECO:0000256" key="3">
    <source>
        <dbReference type="ARBA" id="ARBA00022490"/>
    </source>
</evidence>
<sequence>MLRLIIVDDEKIIRESIRSLIDWESLGVEVVDVCKNGLEAYDAILDEYPDIVLTDIKMPGLSGLELIEKLRDTREHIQFILLSGYGEFEYAKQAMRYGIRHYLLKPCNEKQIIDAIEDVKKDCLIQQQSAVVEEQTAEFEKSLFRNMVTDGVTGGVDPSKIADSYQCYLDFHGTSYDLHYLFFLEEQYVRDCVLKISEYMQENFPGFLFHLFYVKNTLLFVLKDIHGECPGCDAFLDSLHFPRETVSLKHEKEHFENLTGLFITLIQKSIRYDKIYYLDGDTRIPICNYNGCLLSARSMIQRYESGAVAYETFSEELFSLLETIEDRDFLNLLITNIIFQESQTASEPDAVTGAEFFRLINRAQTTEEILSSFRGNFNRFFPTSHSSSYKPFIEKLLSYTKEHLSDSTLSLKWLSNNYLFMNVDYVSKQFYKQTGEKFSAYLNRIRIEKAQELLLHCDGEKNTEKVYMVAEAVGCGNNPQYFSQLFRKCTGMTPTEYIKKMI</sequence>
<evidence type="ECO:0000256" key="8">
    <source>
        <dbReference type="ARBA" id="ARBA00023163"/>
    </source>
</evidence>
<evidence type="ECO:0000259" key="11">
    <source>
        <dbReference type="PROSITE" id="PS01124"/>
    </source>
</evidence>
<gene>
    <name evidence="13" type="ORF">PMF13cell1_02655</name>
</gene>
<dbReference type="CDD" id="cd17536">
    <property type="entry name" value="REC_YesN-like"/>
    <property type="match status" value="1"/>
</dbReference>
<protein>
    <recommendedName>
        <fullName evidence="2">Stage 0 sporulation protein A homolog</fullName>
    </recommendedName>
</protein>
<dbReference type="EMBL" id="CP035945">
    <property type="protein sequence ID" value="QBE97102.1"/>
    <property type="molecule type" value="Genomic_DNA"/>
</dbReference>
<feature type="domain" description="HTH araC/xylS-type" evidence="11">
    <location>
        <begin position="394"/>
        <end position="500"/>
    </location>
</feature>
<evidence type="ECO:0000259" key="12">
    <source>
        <dbReference type="PROSITE" id="PS50110"/>
    </source>
</evidence>
<keyword evidence="8" id="KW-0804">Transcription</keyword>
<evidence type="ECO:0000256" key="5">
    <source>
        <dbReference type="ARBA" id="ARBA00023012"/>
    </source>
</evidence>
<keyword evidence="5" id="KW-0902">Two-component regulatory system</keyword>
<dbReference type="RefSeq" id="WP_130181005.1">
    <property type="nucleotide sequence ID" value="NZ_CP035945.1"/>
</dbReference>
<reference evidence="13 14" key="1">
    <citation type="submission" date="2019-01" db="EMBL/GenBank/DDBJ databases">
        <title>PMF-metabolizing Aryl O-demethylase.</title>
        <authorList>
            <person name="Kim M."/>
        </authorList>
    </citation>
    <scope>NUCLEOTIDE SEQUENCE [LARGE SCALE GENOMIC DNA]</scope>
    <source>
        <strain evidence="13 14">PMF1</strain>
    </source>
</reference>
<dbReference type="SUPFAM" id="SSF52172">
    <property type="entry name" value="CheY-like"/>
    <property type="match status" value="1"/>
</dbReference>
<dbReference type="GO" id="GO:0000160">
    <property type="term" value="P:phosphorelay signal transduction system"/>
    <property type="evidence" value="ECO:0007669"/>
    <property type="project" value="UniProtKB-KW"/>
</dbReference>
<dbReference type="SMART" id="SM00448">
    <property type="entry name" value="REC"/>
    <property type="match status" value="1"/>
</dbReference>
<feature type="modified residue" description="4-aspartylphosphate" evidence="10">
    <location>
        <position position="55"/>
    </location>
</feature>
<dbReference type="Proteomes" id="UP000289794">
    <property type="component" value="Chromosome"/>
</dbReference>
<dbReference type="Gene3D" id="1.10.10.60">
    <property type="entry name" value="Homeodomain-like"/>
    <property type="match status" value="2"/>
</dbReference>
<feature type="domain" description="Response regulatory" evidence="12">
    <location>
        <begin position="3"/>
        <end position="120"/>
    </location>
</feature>
<evidence type="ECO:0000256" key="1">
    <source>
        <dbReference type="ARBA" id="ARBA00004496"/>
    </source>
</evidence>
<dbReference type="SMART" id="SM00342">
    <property type="entry name" value="HTH_ARAC"/>
    <property type="match status" value="1"/>
</dbReference>